<dbReference type="PANTHER" id="PTHR30071:SF1">
    <property type="entry name" value="CYTOCHROME B_B6 PROTEIN-RELATED"/>
    <property type="match status" value="1"/>
</dbReference>
<evidence type="ECO:0000256" key="3">
    <source>
        <dbReference type="ARBA" id="ARBA00022748"/>
    </source>
</evidence>
<feature type="transmembrane region" description="Helical" evidence="6">
    <location>
        <begin position="90"/>
        <end position="110"/>
    </location>
</feature>
<keyword evidence="5 6" id="KW-0472">Membrane</keyword>
<reference evidence="9" key="1">
    <citation type="submission" date="2018-03" db="EMBL/GenBank/DDBJ databases">
        <authorList>
            <person name="Zecchin S."/>
        </authorList>
    </citation>
    <scope>NUCLEOTIDE SEQUENCE [LARGE SCALE GENOMIC DNA]</scope>
</reference>
<feature type="transmembrane region" description="Helical" evidence="6">
    <location>
        <begin position="32"/>
        <end position="56"/>
    </location>
</feature>
<evidence type="ECO:0000313" key="8">
    <source>
        <dbReference type="EMBL" id="SPQ00996.1"/>
    </source>
</evidence>
<keyword evidence="2 6" id="KW-0812">Transmembrane</keyword>
<gene>
    <name evidence="8" type="ORF">NBG4_40036</name>
</gene>
<dbReference type="InterPro" id="IPR002541">
    <property type="entry name" value="Cyt_c_assembly"/>
</dbReference>
<evidence type="ECO:0000256" key="4">
    <source>
        <dbReference type="ARBA" id="ARBA00022989"/>
    </source>
</evidence>
<feature type="transmembrane region" description="Helical" evidence="6">
    <location>
        <begin position="6"/>
        <end position="25"/>
    </location>
</feature>
<dbReference type="GO" id="GO:0005886">
    <property type="term" value="C:plasma membrane"/>
    <property type="evidence" value="ECO:0007669"/>
    <property type="project" value="TreeGrafter"/>
</dbReference>
<protein>
    <submittedName>
        <fullName evidence="8">ResC/HemX-like cytochrome c</fullName>
    </submittedName>
</protein>
<keyword evidence="9" id="KW-1185">Reference proteome</keyword>
<organism evidence="8 9">
    <name type="scientific">Candidatus Sulfobium mesophilum</name>
    <dbReference type="NCBI Taxonomy" id="2016548"/>
    <lineage>
        <taxon>Bacteria</taxon>
        <taxon>Pseudomonadati</taxon>
        <taxon>Nitrospirota</taxon>
        <taxon>Nitrospiria</taxon>
        <taxon>Nitrospirales</taxon>
        <taxon>Nitrospiraceae</taxon>
        <taxon>Candidatus Sulfobium</taxon>
    </lineage>
</organism>
<dbReference type="InterPro" id="IPR017562">
    <property type="entry name" value="Cyt_c_biogenesis_CcsA"/>
</dbReference>
<sequence>MEIYLFEIALTFYFAAAIVCVMEFFKGTRTTSIILLSLAVIGFLFHSSNIIARYVISGHIPIANLHEASSFFSWCIVMIFLFLEYRYRIGLLGSFIMPVVFILMLSSSMLPRKMEPLSPVLQSYWLGIHTVLAFVGDAAFAMAFGIGVMYLLQEHFVKSKHLGGLFQRLPSLQILDEINYKLITLGFPLLTLAIITGALWAESAWGSYWRWDPKEVWSLITWFIYAVVLHVRLIAGWRGKRAAILSILGFCAVLFTFFGVNFILQSKHVF</sequence>
<feature type="transmembrane region" description="Helical" evidence="6">
    <location>
        <begin position="216"/>
        <end position="235"/>
    </location>
</feature>
<dbReference type="OrthoDB" id="9814290at2"/>
<proteinExistence type="predicted"/>
<dbReference type="Proteomes" id="UP000245125">
    <property type="component" value="Unassembled WGS sequence"/>
</dbReference>
<evidence type="ECO:0000259" key="7">
    <source>
        <dbReference type="Pfam" id="PF01578"/>
    </source>
</evidence>
<evidence type="ECO:0000256" key="6">
    <source>
        <dbReference type="SAM" id="Phobius"/>
    </source>
</evidence>
<feature type="transmembrane region" description="Helical" evidence="6">
    <location>
        <begin position="130"/>
        <end position="152"/>
    </location>
</feature>
<feature type="transmembrane region" description="Helical" evidence="6">
    <location>
        <begin position="182"/>
        <end position="201"/>
    </location>
</feature>
<keyword evidence="3" id="KW-0201">Cytochrome c-type biogenesis</keyword>
<accession>A0A2U3QHV5</accession>
<keyword evidence="4 6" id="KW-1133">Transmembrane helix</keyword>
<dbReference type="AlphaFoldDB" id="A0A2U3QHV5"/>
<dbReference type="NCBIfam" id="TIGR03144">
    <property type="entry name" value="cytochr_II_ccsB"/>
    <property type="match status" value="1"/>
</dbReference>
<feature type="domain" description="Cytochrome c assembly protein" evidence="7">
    <location>
        <begin position="63"/>
        <end position="265"/>
    </location>
</feature>
<dbReference type="EMBL" id="OUUY01000086">
    <property type="protein sequence ID" value="SPQ00996.1"/>
    <property type="molecule type" value="Genomic_DNA"/>
</dbReference>
<feature type="transmembrane region" description="Helical" evidence="6">
    <location>
        <begin position="62"/>
        <end position="83"/>
    </location>
</feature>
<dbReference type="Pfam" id="PF01578">
    <property type="entry name" value="Cytochrom_C_asm"/>
    <property type="match status" value="1"/>
</dbReference>
<dbReference type="InterPro" id="IPR045062">
    <property type="entry name" value="Cyt_c_biogenesis_CcsA/CcmC"/>
</dbReference>
<dbReference type="GO" id="GO:0020037">
    <property type="term" value="F:heme binding"/>
    <property type="evidence" value="ECO:0007669"/>
    <property type="project" value="InterPro"/>
</dbReference>
<comment type="subcellular location">
    <subcellularLocation>
        <location evidence="1">Membrane</location>
        <topology evidence="1">Multi-pass membrane protein</topology>
    </subcellularLocation>
</comment>
<evidence type="ECO:0000256" key="2">
    <source>
        <dbReference type="ARBA" id="ARBA00022692"/>
    </source>
</evidence>
<name>A0A2U3QHV5_9BACT</name>
<dbReference type="GO" id="GO:0017004">
    <property type="term" value="P:cytochrome complex assembly"/>
    <property type="evidence" value="ECO:0007669"/>
    <property type="project" value="UniProtKB-KW"/>
</dbReference>
<feature type="transmembrane region" description="Helical" evidence="6">
    <location>
        <begin position="242"/>
        <end position="264"/>
    </location>
</feature>
<evidence type="ECO:0000256" key="1">
    <source>
        <dbReference type="ARBA" id="ARBA00004141"/>
    </source>
</evidence>
<evidence type="ECO:0000256" key="5">
    <source>
        <dbReference type="ARBA" id="ARBA00023136"/>
    </source>
</evidence>
<evidence type="ECO:0000313" key="9">
    <source>
        <dbReference type="Proteomes" id="UP000245125"/>
    </source>
</evidence>
<dbReference type="PANTHER" id="PTHR30071">
    <property type="entry name" value="HEME EXPORTER PROTEIN C"/>
    <property type="match status" value="1"/>
</dbReference>